<keyword evidence="8 11" id="KW-0443">Lipid metabolism</keyword>
<reference evidence="14 15" key="1">
    <citation type="journal article" date="2019" name="Emerg. Microbes Infect.">
        <title>Comprehensive subspecies identification of 175 nontuberculous mycobacteria species based on 7547 genomic profiles.</title>
        <authorList>
            <person name="Matsumoto Y."/>
            <person name="Kinjo T."/>
            <person name="Motooka D."/>
            <person name="Nabeya D."/>
            <person name="Jung N."/>
            <person name="Uechi K."/>
            <person name="Horii T."/>
            <person name="Iida T."/>
            <person name="Fujita J."/>
            <person name="Nakamura S."/>
        </authorList>
    </citation>
    <scope>NUCLEOTIDE SEQUENCE [LARGE SCALE GENOMIC DNA]</scope>
    <source>
        <strain evidence="14 15">JCM 16367</strain>
    </source>
</reference>
<evidence type="ECO:0000256" key="8">
    <source>
        <dbReference type="ARBA" id="ARBA00023098"/>
    </source>
</evidence>
<evidence type="ECO:0000256" key="2">
    <source>
        <dbReference type="ARBA" id="ARBA00005189"/>
    </source>
</evidence>
<name>A0A7I7PI23_9MYCO</name>
<keyword evidence="7 11" id="KW-0319">Glycerol metabolism</keyword>
<keyword evidence="5 11" id="KW-0444">Lipid biosynthesis</keyword>
<dbReference type="NCBIfam" id="TIGR02946">
    <property type="entry name" value="acyl_WS_DGAT"/>
    <property type="match status" value="1"/>
</dbReference>
<evidence type="ECO:0000256" key="3">
    <source>
        <dbReference type="ARBA" id="ARBA00009587"/>
    </source>
</evidence>
<gene>
    <name evidence="14" type="primary">tgs1</name>
    <name evidence="14" type="ORF">MNVI_35720</name>
</gene>
<dbReference type="EMBL" id="AP022583">
    <property type="protein sequence ID" value="BBY08254.1"/>
    <property type="molecule type" value="Genomic_DNA"/>
</dbReference>
<dbReference type="UniPathway" id="UPA00282"/>
<dbReference type="InterPro" id="IPR045034">
    <property type="entry name" value="O-acyltransferase_WSD1-like"/>
</dbReference>
<dbReference type="Gene3D" id="3.30.559.10">
    <property type="entry name" value="Chloramphenicol acetyltransferase-like domain"/>
    <property type="match status" value="1"/>
</dbReference>
<evidence type="ECO:0000256" key="7">
    <source>
        <dbReference type="ARBA" id="ARBA00022798"/>
    </source>
</evidence>
<dbReference type="InterPro" id="IPR004255">
    <property type="entry name" value="O-acyltransferase_WSD1_N"/>
</dbReference>
<proteinExistence type="inferred from homology"/>
<dbReference type="GO" id="GO:0006071">
    <property type="term" value="P:glycerol metabolic process"/>
    <property type="evidence" value="ECO:0007669"/>
    <property type="project" value="UniProtKB-KW"/>
</dbReference>
<evidence type="ECO:0000256" key="10">
    <source>
        <dbReference type="ARBA" id="ARBA00048109"/>
    </source>
</evidence>
<organism evidence="14 15">
    <name type="scientific">Mycobacterium noviomagense</name>
    <dbReference type="NCBI Taxonomy" id="459858"/>
    <lineage>
        <taxon>Bacteria</taxon>
        <taxon>Bacillati</taxon>
        <taxon>Actinomycetota</taxon>
        <taxon>Actinomycetes</taxon>
        <taxon>Mycobacteriales</taxon>
        <taxon>Mycobacteriaceae</taxon>
        <taxon>Mycobacterium</taxon>
    </lineage>
</organism>
<evidence type="ECO:0000256" key="4">
    <source>
        <dbReference type="ARBA" id="ARBA00013244"/>
    </source>
</evidence>
<evidence type="ECO:0000256" key="6">
    <source>
        <dbReference type="ARBA" id="ARBA00022679"/>
    </source>
</evidence>
<dbReference type="PANTHER" id="PTHR31650:SF1">
    <property type="entry name" value="WAX ESTER SYNTHASE_DIACYLGLYCEROL ACYLTRANSFERASE 4-RELATED"/>
    <property type="match status" value="1"/>
</dbReference>
<sequence>MQATAHSYAMEHLSALDASFLEAEDSDPHVSLAIAGVSIIAGPVPPYEELVAAFGERAAEVPRCTQVLRTHPLDLGPPGWVEDPHFDISHHVHRVALAEPGDDAELFRMIATLMQFRLDRERPLWESWIIEGLTDDRWAVLLKLHHCIADGIATTQMLAKFSDYGGGDTFAKRIRASKEPDEPTLRLPSISMNPLTWLGGLWRTTVAATTAAEHAAVGVAGLTAGLLSAPPESSLTGTVTTLRRYNAARVKLADMQKVCRAFDVTLNDVALAAITDSYRNLLLHRGEQPHRDSLRTLVPVSIRSMKDINQPDNRVSAMLPLLPVDEADPVKQLELVHSRLTKVKASGQREGGAVFMAAATSMPFTLSAWMIRLLTRFPQHAVSALATNVPGPRGRQKLMGREVLEVLPVPPIALGLRTGIAMVSYADSFIFGITADHDTAPDIDQLAAGIEQAVARLMAASRARRRTRRRANGIQSA</sequence>
<comment type="catalytic activity">
    <reaction evidence="10 11">
        <text>an acyl-CoA + a 1,2-diacyl-sn-glycerol = a triacyl-sn-glycerol + CoA</text>
        <dbReference type="Rhea" id="RHEA:10868"/>
        <dbReference type="ChEBI" id="CHEBI:17815"/>
        <dbReference type="ChEBI" id="CHEBI:57287"/>
        <dbReference type="ChEBI" id="CHEBI:58342"/>
        <dbReference type="ChEBI" id="CHEBI:64615"/>
        <dbReference type="EC" id="2.3.1.20"/>
    </reaction>
</comment>
<evidence type="ECO:0000256" key="11">
    <source>
        <dbReference type="RuleBase" id="RU361241"/>
    </source>
</evidence>
<feature type="domain" description="O-acyltransferase WSD1 C-terminal" evidence="13">
    <location>
        <begin position="313"/>
        <end position="456"/>
    </location>
</feature>
<dbReference type="GO" id="GO:0051701">
    <property type="term" value="P:biological process involved in interaction with host"/>
    <property type="evidence" value="ECO:0007669"/>
    <property type="project" value="TreeGrafter"/>
</dbReference>
<dbReference type="AlphaFoldDB" id="A0A7I7PI23"/>
<dbReference type="EC" id="2.3.1.20" evidence="4 11"/>
<evidence type="ECO:0000259" key="12">
    <source>
        <dbReference type="Pfam" id="PF03007"/>
    </source>
</evidence>
<dbReference type="KEGG" id="mnv:MNVI_35720"/>
<dbReference type="InterPro" id="IPR023213">
    <property type="entry name" value="CAT-like_dom_sf"/>
</dbReference>
<evidence type="ECO:0000313" key="14">
    <source>
        <dbReference type="EMBL" id="BBY08254.1"/>
    </source>
</evidence>
<dbReference type="Proteomes" id="UP000466894">
    <property type="component" value="Chromosome"/>
</dbReference>
<dbReference type="GO" id="GO:0004144">
    <property type="term" value="F:diacylglycerol O-acyltransferase activity"/>
    <property type="evidence" value="ECO:0007669"/>
    <property type="project" value="UniProtKB-EC"/>
</dbReference>
<accession>A0A7I7PI23</accession>
<comment type="similarity">
    <text evidence="3 11">Belongs to the long-chain O-acyltransferase family.</text>
</comment>
<evidence type="ECO:0000313" key="15">
    <source>
        <dbReference type="Proteomes" id="UP000466894"/>
    </source>
</evidence>
<protein>
    <recommendedName>
        <fullName evidence="4 11">Diacylglycerol O-acyltransferase</fullName>
        <ecNumber evidence="4 11">2.3.1.20</ecNumber>
    </recommendedName>
</protein>
<comment type="pathway">
    <text evidence="1 11">Glycerolipid metabolism; triacylglycerol biosynthesis.</text>
</comment>
<dbReference type="SUPFAM" id="SSF52777">
    <property type="entry name" value="CoA-dependent acyltransferases"/>
    <property type="match status" value="1"/>
</dbReference>
<dbReference type="GO" id="GO:0019432">
    <property type="term" value="P:triglyceride biosynthetic process"/>
    <property type="evidence" value="ECO:0007669"/>
    <property type="project" value="UniProtKB-UniPathway"/>
</dbReference>
<dbReference type="InterPro" id="IPR014292">
    <property type="entry name" value="Acyl_transf_WS/DGAT"/>
</dbReference>
<evidence type="ECO:0000256" key="9">
    <source>
        <dbReference type="ARBA" id="ARBA00023315"/>
    </source>
</evidence>
<comment type="pathway">
    <text evidence="2">Lipid metabolism.</text>
</comment>
<dbReference type="GO" id="GO:0005886">
    <property type="term" value="C:plasma membrane"/>
    <property type="evidence" value="ECO:0007669"/>
    <property type="project" value="TreeGrafter"/>
</dbReference>
<keyword evidence="9 11" id="KW-0012">Acyltransferase</keyword>
<evidence type="ECO:0000259" key="13">
    <source>
        <dbReference type="Pfam" id="PF06974"/>
    </source>
</evidence>
<dbReference type="GO" id="GO:0071731">
    <property type="term" value="P:response to nitric oxide"/>
    <property type="evidence" value="ECO:0007669"/>
    <property type="project" value="TreeGrafter"/>
</dbReference>
<dbReference type="Pfam" id="PF03007">
    <property type="entry name" value="WS_DGAT_cat"/>
    <property type="match status" value="1"/>
</dbReference>
<dbReference type="InterPro" id="IPR009721">
    <property type="entry name" value="O-acyltransferase_WSD1_C"/>
</dbReference>
<keyword evidence="6 11" id="KW-0808">Transferase</keyword>
<dbReference type="PANTHER" id="PTHR31650">
    <property type="entry name" value="O-ACYLTRANSFERASE (WSD1-LIKE) FAMILY PROTEIN"/>
    <property type="match status" value="1"/>
</dbReference>
<evidence type="ECO:0000256" key="5">
    <source>
        <dbReference type="ARBA" id="ARBA00022516"/>
    </source>
</evidence>
<dbReference type="Pfam" id="PF06974">
    <property type="entry name" value="WS_DGAT_C"/>
    <property type="match status" value="1"/>
</dbReference>
<feature type="domain" description="O-acyltransferase WSD1-like N-terminal" evidence="12">
    <location>
        <begin position="13"/>
        <end position="270"/>
    </location>
</feature>
<dbReference type="GO" id="GO:0001666">
    <property type="term" value="P:response to hypoxia"/>
    <property type="evidence" value="ECO:0007669"/>
    <property type="project" value="TreeGrafter"/>
</dbReference>
<evidence type="ECO:0000256" key="1">
    <source>
        <dbReference type="ARBA" id="ARBA00004771"/>
    </source>
</evidence>